<dbReference type="Gene3D" id="3.40.50.10330">
    <property type="entry name" value="Probable inorganic polyphosphate/atp-NAD kinase, domain 1"/>
    <property type="match status" value="1"/>
</dbReference>
<evidence type="ECO:0000313" key="2">
    <source>
        <dbReference type="EMBL" id="GIL39553.1"/>
    </source>
</evidence>
<dbReference type="Pfam" id="PF19279">
    <property type="entry name" value="YegS_C"/>
    <property type="match status" value="1"/>
</dbReference>
<organism evidence="2 3">
    <name type="scientific">Roseiterribacter gracilis</name>
    <dbReference type="NCBI Taxonomy" id="2812848"/>
    <lineage>
        <taxon>Bacteria</taxon>
        <taxon>Pseudomonadati</taxon>
        <taxon>Pseudomonadota</taxon>
        <taxon>Alphaproteobacteria</taxon>
        <taxon>Rhodospirillales</taxon>
        <taxon>Roseiterribacteraceae</taxon>
        <taxon>Roseiterribacter</taxon>
    </lineage>
</organism>
<accession>A0A8S8X828</accession>
<evidence type="ECO:0000313" key="3">
    <source>
        <dbReference type="Proteomes" id="UP000681075"/>
    </source>
</evidence>
<dbReference type="InterPro" id="IPR045540">
    <property type="entry name" value="YegS/DAGK_C"/>
</dbReference>
<dbReference type="AlphaFoldDB" id="A0A8S8X828"/>
<feature type="domain" description="DAGKc" evidence="1">
    <location>
        <begin position="1"/>
        <end position="134"/>
    </location>
</feature>
<dbReference type="SMART" id="SM00046">
    <property type="entry name" value="DAGKc"/>
    <property type="match status" value="1"/>
</dbReference>
<evidence type="ECO:0000259" key="1">
    <source>
        <dbReference type="PROSITE" id="PS50146"/>
    </source>
</evidence>
<dbReference type="Proteomes" id="UP000681075">
    <property type="component" value="Unassembled WGS sequence"/>
</dbReference>
<dbReference type="InterPro" id="IPR017438">
    <property type="entry name" value="ATP-NAD_kinase_N"/>
</dbReference>
<proteinExistence type="predicted"/>
<dbReference type="RefSeq" id="WP_420242656.1">
    <property type="nucleotide sequence ID" value="NZ_BOPV01000001.1"/>
</dbReference>
<dbReference type="SUPFAM" id="SSF111331">
    <property type="entry name" value="NAD kinase/diacylglycerol kinase-like"/>
    <property type="match status" value="1"/>
</dbReference>
<keyword evidence="3" id="KW-1185">Reference proteome</keyword>
<gene>
    <name evidence="2" type="ORF">TMPK1_17900</name>
</gene>
<comment type="caution">
    <text evidence="2">The sequence shown here is derived from an EMBL/GenBank/DDBJ whole genome shotgun (WGS) entry which is preliminary data.</text>
</comment>
<dbReference type="EMBL" id="BOPV01000001">
    <property type="protein sequence ID" value="GIL39553.1"/>
    <property type="molecule type" value="Genomic_DNA"/>
</dbReference>
<name>A0A8S8X828_9PROT</name>
<sequence length="298" mass="32142">MIRRYAVILNASAGGLIGRDMDAVAAEVVARFAALGVTATVELPQGREIDRAVQRLRDDAATPDAIIVGGGDGTIAHAAQLLAQGGPPLGILPFGTLNLLARDLGIPFALEDAIAALATATPRKIDLGDANGVPFCCMATLGLVPMLGRVREKQRGMPPLVAWPRLAGSWLRALYWDPKLALTLEAGTRPRKMRTRGMGIAVGAYMEGRFLQRASLDQGVLVAYTARHRSRWALLRFVIDLATGRWAGDPELDIVSGTALTVQTHRKRLAVMLDGELVRMRTPLEFRVRPRALHVLAP</sequence>
<keyword evidence="2" id="KW-0808">Transferase</keyword>
<dbReference type="Gene3D" id="2.60.200.40">
    <property type="match status" value="1"/>
</dbReference>
<dbReference type="GO" id="GO:0016301">
    <property type="term" value="F:kinase activity"/>
    <property type="evidence" value="ECO:0007669"/>
    <property type="project" value="UniProtKB-KW"/>
</dbReference>
<protein>
    <submittedName>
        <fullName evidence="2">Diacylglycerol kinase</fullName>
    </submittedName>
</protein>
<dbReference type="Pfam" id="PF00781">
    <property type="entry name" value="DAGK_cat"/>
    <property type="match status" value="1"/>
</dbReference>
<keyword evidence="2" id="KW-0418">Kinase</keyword>
<dbReference type="PROSITE" id="PS50146">
    <property type="entry name" value="DAGK"/>
    <property type="match status" value="1"/>
</dbReference>
<reference evidence="2" key="1">
    <citation type="submission" date="2021-02" db="EMBL/GenBank/DDBJ databases">
        <title>Genome sequence of Rhodospirillales sp. strain TMPK1 isolated from soil.</title>
        <authorList>
            <person name="Nakai R."/>
            <person name="Kusada H."/>
            <person name="Tamaki H."/>
        </authorList>
    </citation>
    <scope>NUCLEOTIDE SEQUENCE</scope>
    <source>
        <strain evidence="2">TMPK1</strain>
    </source>
</reference>
<dbReference type="InterPro" id="IPR001206">
    <property type="entry name" value="Diacylglycerol_kinase_cat_dom"/>
</dbReference>
<dbReference type="InterPro" id="IPR016064">
    <property type="entry name" value="NAD/diacylglycerol_kinase_sf"/>
</dbReference>